<proteinExistence type="predicted"/>
<dbReference type="AlphaFoldDB" id="A0A4S8K614"/>
<evidence type="ECO:0000313" key="3">
    <source>
        <dbReference type="Proteomes" id="UP000317650"/>
    </source>
</evidence>
<dbReference type="EMBL" id="PYDT01000002">
    <property type="protein sequence ID" value="THU70324.1"/>
    <property type="molecule type" value="Genomic_DNA"/>
</dbReference>
<protein>
    <submittedName>
        <fullName evidence="2">Uncharacterized protein</fullName>
    </submittedName>
</protein>
<feature type="region of interest" description="Disordered" evidence="1">
    <location>
        <begin position="1"/>
        <end position="32"/>
    </location>
</feature>
<comment type="caution">
    <text evidence="2">The sequence shown here is derived from an EMBL/GenBank/DDBJ whole genome shotgun (WGS) entry which is preliminary data.</text>
</comment>
<feature type="compositionally biased region" description="Basic residues" evidence="1">
    <location>
        <begin position="1"/>
        <end position="10"/>
    </location>
</feature>
<accession>A0A4S8K614</accession>
<gene>
    <name evidence="2" type="ORF">C4D60_Mb08t23800</name>
</gene>
<dbReference type="Proteomes" id="UP000317650">
    <property type="component" value="Chromosome 8"/>
</dbReference>
<evidence type="ECO:0000313" key="2">
    <source>
        <dbReference type="EMBL" id="THU70324.1"/>
    </source>
</evidence>
<evidence type="ECO:0000256" key="1">
    <source>
        <dbReference type="SAM" id="MobiDB-lite"/>
    </source>
</evidence>
<name>A0A4S8K614_MUSBA</name>
<reference evidence="2 3" key="1">
    <citation type="journal article" date="2019" name="Nat. Plants">
        <title>Genome sequencing of Musa balbisiana reveals subgenome evolution and function divergence in polyploid bananas.</title>
        <authorList>
            <person name="Yao X."/>
        </authorList>
    </citation>
    <scope>NUCLEOTIDE SEQUENCE [LARGE SCALE GENOMIC DNA]</scope>
    <source>
        <strain evidence="3">cv. DH-PKW</strain>
        <tissue evidence="2">Leaves</tissue>
    </source>
</reference>
<sequence>MHLRSSRQKPKRGEVLRLPPATRSTSEPTAPSVYIREKKPCRASKTSLSMSSNVLRIKPHAFSA</sequence>
<keyword evidence="3" id="KW-1185">Reference proteome</keyword>
<organism evidence="2 3">
    <name type="scientific">Musa balbisiana</name>
    <name type="common">Banana</name>
    <dbReference type="NCBI Taxonomy" id="52838"/>
    <lineage>
        <taxon>Eukaryota</taxon>
        <taxon>Viridiplantae</taxon>
        <taxon>Streptophyta</taxon>
        <taxon>Embryophyta</taxon>
        <taxon>Tracheophyta</taxon>
        <taxon>Spermatophyta</taxon>
        <taxon>Magnoliopsida</taxon>
        <taxon>Liliopsida</taxon>
        <taxon>Zingiberales</taxon>
        <taxon>Musaceae</taxon>
        <taxon>Musa</taxon>
    </lineage>
</organism>